<feature type="coiled-coil region" evidence="1">
    <location>
        <begin position="106"/>
        <end position="195"/>
    </location>
</feature>
<dbReference type="VEuPathDB" id="TrichDB:TVAGG3_0558300"/>
<dbReference type="InParanoid" id="A2FIC2"/>
<evidence type="ECO:0000313" key="2">
    <source>
        <dbReference type="EMBL" id="EAX95363.1"/>
    </source>
</evidence>
<gene>
    <name evidence="2" type="ORF">TVAG_078190</name>
</gene>
<feature type="coiled-coil region" evidence="1">
    <location>
        <begin position="469"/>
        <end position="500"/>
    </location>
</feature>
<dbReference type="Gene3D" id="1.10.287.1490">
    <property type="match status" value="1"/>
</dbReference>
<dbReference type="RefSeq" id="XP_001308293.1">
    <property type="nucleotide sequence ID" value="XM_001308292.1"/>
</dbReference>
<sequence length="516" mass="60508">MSQEQTESLAQEVVEDACAELETVSKQDRNIFLNRERKRDDNLVSQISDIQEEISFVDKQIEDIVDKLQTVNQGIQEIQEFREIQQLNQIDMSSLTLNVDFEIEQSSTLKQTLQSLQDEISSAKKLYSDSTQQIKFVEEEHSKVRNHKTQLFQKLDELKREQAELTLKEETLEDMSALDRKITSLQGNIDNIQIRNSKIMDTISYKKQLLQKLQNDLCKLQSDSHQSEEDISQYQEEYDQINNSYLTINKCYKNREAQRTSIKSKIEAQNLPVESSEEESISIEYDSGKYETRLDIVSTDTDISRLKSELSQRISKRYLENESQKTKKNKETIKKPRESYEQIIAYLDQRYTVLEQAAASRRAQLELEHQQYLVDRSSKENELDQKSISLRQELVKNDAYNIVQRVEDNKKKIEDIKNSNERRKENLKSILSSPGMDTNVLAAKEISIKEQLEAAEQLKKIQTDRKLVLERREGELVIQEEMLNQEKEQLAQKRKLVELKTLENQKMIDMYKKLGK</sequence>
<proteinExistence type="predicted"/>
<dbReference type="SMR" id="A2FIC2"/>
<name>A2FIC2_TRIV3</name>
<dbReference type="AlphaFoldDB" id="A2FIC2"/>
<protein>
    <submittedName>
        <fullName evidence="2">Uncharacterized protein</fullName>
    </submittedName>
</protein>
<dbReference type="VEuPathDB" id="TrichDB:TVAG_078190"/>
<organism evidence="2 3">
    <name type="scientific">Trichomonas vaginalis (strain ATCC PRA-98 / G3)</name>
    <dbReference type="NCBI Taxonomy" id="412133"/>
    <lineage>
        <taxon>Eukaryota</taxon>
        <taxon>Metamonada</taxon>
        <taxon>Parabasalia</taxon>
        <taxon>Trichomonadida</taxon>
        <taxon>Trichomonadidae</taxon>
        <taxon>Trichomonas</taxon>
    </lineage>
</organism>
<dbReference type="Proteomes" id="UP000001542">
    <property type="component" value="Unassembled WGS sequence"/>
</dbReference>
<feature type="coiled-coil region" evidence="1">
    <location>
        <begin position="362"/>
        <end position="426"/>
    </location>
</feature>
<reference evidence="2" key="1">
    <citation type="submission" date="2006-10" db="EMBL/GenBank/DDBJ databases">
        <authorList>
            <person name="Amadeo P."/>
            <person name="Zhao Q."/>
            <person name="Wortman J."/>
            <person name="Fraser-Liggett C."/>
            <person name="Carlton J."/>
        </authorList>
    </citation>
    <scope>NUCLEOTIDE SEQUENCE</scope>
    <source>
        <strain evidence="2">G3</strain>
    </source>
</reference>
<keyword evidence="1" id="KW-0175">Coiled coil</keyword>
<evidence type="ECO:0000256" key="1">
    <source>
        <dbReference type="SAM" id="Coils"/>
    </source>
</evidence>
<accession>A2FIC2</accession>
<dbReference type="KEGG" id="tva:4753112"/>
<reference evidence="2" key="2">
    <citation type="journal article" date="2007" name="Science">
        <title>Draft genome sequence of the sexually transmitted pathogen Trichomonas vaginalis.</title>
        <authorList>
            <person name="Carlton J.M."/>
            <person name="Hirt R.P."/>
            <person name="Silva J.C."/>
            <person name="Delcher A.L."/>
            <person name="Schatz M."/>
            <person name="Zhao Q."/>
            <person name="Wortman J.R."/>
            <person name="Bidwell S.L."/>
            <person name="Alsmark U.C.M."/>
            <person name="Besteiro S."/>
            <person name="Sicheritz-Ponten T."/>
            <person name="Noel C.J."/>
            <person name="Dacks J.B."/>
            <person name="Foster P.G."/>
            <person name="Simillion C."/>
            <person name="Van de Peer Y."/>
            <person name="Miranda-Saavedra D."/>
            <person name="Barton G.J."/>
            <person name="Westrop G.D."/>
            <person name="Mueller S."/>
            <person name="Dessi D."/>
            <person name="Fiori P.L."/>
            <person name="Ren Q."/>
            <person name="Paulsen I."/>
            <person name="Zhang H."/>
            <person name="Bastida-Corcuera F.D."/>
            <person name="Simoes-Barbosa A."/>
            <person name="Brown M.T."/>
            <person name="Hayes R.D."/>
            <person name="Mukherjee M."/>
            <person name="Okumura C.Y."/>
            <person name="Schneider R."/>
            <person name="Smith A.J."/>
            <person name="Vanacova S."/>
            <person name="Villalvazo M."/>
            <person name="Haas B.J."/>
            <person name="Pertea M."/>
            <person name="Feldblyum T.V."/>
            <person name="Utterback T.R."/>
            <person name="Shu C.L."/>
            <person name="Osoegawa K."/>
            <person name="de Jong P.J."/>
            <person name="Hrdy I."/>
            <person name="Horvathova L."/>
            <person name="Zubacova Z."/>
            <person name="Dolezal P."/>
            <person name="Malik S.B."/>
            <person name="Logsdon J.M. Jr."/>
            <person name="Henze K."/>
            <person name="Gupta A."/>
            <person name="Wang C.C."/>
            <person name="Dunne R.L."/>
            <person name="Upcroft J.A."/>
            <person name="Upcroft P."/>
            <person name="White O."/>
            <person name="Salzberg S.L."/>
            <person name="Tang P."/>
            <person name="Chiu C.-H."/>
            <person name="Lee Y.-S."/>
            <person name="Embley T.M."/>
            <person name="Coombs G.H."/>
            <person name="Mottram J.C."/>
            <person name="Tachezy J."/>
            <person name="Fraser-Liggett C.M."/>
            <person name="Johnson P.J."/>
        </authorList>
    </citation>
    <scope>NUCLEOTIDE SEQUENCE [LARGE SCALE GENOMIC DNA]</scope>
    <source>
        <strain evidence="2">G3</strain>
    </source>
</reference>
<dbReference type="EMBL" id="DS113810">
    <property type="protein sequence ID" value="EAX95363.1"/>
    <property type="molecule type" value="Genomic_DNA"/>
</dbReference>
<keyword evidence="3" id="KW-1185">Reference proteome</keyword>
<evidence type="ECO:0000313" key="3">
    <source>
        <dbReference type="Proteomes" id="UP000001542"/>
    </source>
</evidence>